<dbReference type="EMBL" id="PUHP01000210">
    <property type="protein sequence ID" value="TQN72016.1"/>
    <property type="molecule type" value="Genomic_DNA"/>
</dbReference>
<proteinExistence type="predicted"/>
<sequence length="72" mass="8003">MLHWLKKNVFSSLACPSPRGTGTDEARCSDPSSLPRWESLKVLGISPTPQSSRVRRAIRATEEGGPCYDRCR</sequence>
<dbReference type="AlphaFoldDB" id="A0A5Q4BZN4"/>
<protein>
    <submittedName>
        <fullName evidence="1">Uncharacterized protein</fullName>
    </submittedName>
</protein>
<comment type="caution">
    <text evidence="1">The sequence shown here is derived from an EMBL/GenBank/DDBJ whole genome shotgun (WGS) entry which is preliminary data.</text>
</comment>
<name>A0A5Q4BZN4_9PEZI</name>
<dbReference type="Proteomes" id="UP000326340">
    <property type="component" value="Unassembled WGS sequence"/>
</dbReference>
<organism evidence="1 2">
    <name type="scientific">Colletotrichum shisoi</name>
    <dbReference type="NCBI Taxonomy" id="2078593"/>
    <lineage>
        <taxon>Eukaryota</taxon>
        <taxon>Fungi</taxon>
        <taxon>Dikarya</taxon>
        <taxon>Ascomycota</taxon>
        <taxon>Pezizomycotina</taxon>
        <taxon>Sordariomycetes</taxon>
        <taxon>Hypocreomycetidae</taxon>
        <taxon>Glomerellales</taxon>
        <taxon>Glomerellaceae</taxon>
        <taxon>Colletotrichum</taxon>
        <taxon>Colletotrichum destructivum species complex</taxon>
    </lineage>
</organism>
<keyword evidence="2" id="KW-1185">Reference proteome</keyword>
<accession>A0A5Q4BZN4</accession>
<evidence type="ECO:0000313" key="2">
    <source>
        <dbReference type="Proteomes" id="UP000326340"/>
    </source>
</evidence>
<reference evidence="1 2" key="1">
    <citation type="journal article" date="2019" name="Sci. Rep.">
        <title>Colletotrichum shisoi sp. nov., an anthracnose pathogen of Perilla frutescens in Japan: molecular phylogenetic, morphological and genomic evidence.</title>
        <authorList>
            <person name="Gan P."/>
            <person name="Tsushima A."/>
            <person name="Hiroyama R."/>
            <person name="Narusaka M."/>
            <person name="Takano Y."/>
            <person name="Narusaka Y."/>
            <person name="Kawaradani M."/>
            <person name="Damm U."/>
            <person name="Shirasu K."/>
        </authorList>
    </citation>
    <scope>NUCLEOTIDE SEQUENCE [LARGE SCALE GENOMIC DNA]</scope>
    <source>
        <strain evidence="1 2">PG-2018a</strain>
    </source>
</reference>
<evidence type="ECO:0000313" key="1">
    <source>
        <dbReference type="EMBL" id="TQN72016.1"/>
    </source>
</evidence>
<gene>
    <name evidence="1" type="ORF">CSHISOI_03533</name>
</gene>